<dbReference type="EMBL" id="JAUJEA010000004">
    <property type="protein sequence ID" value="MDN5202505.1"/>
    <property type="molecule type" value="Genomic_DNA"/>
</dbReference>
<keyword evidence="7" id="KW-0472">Membrane</keyword>
<evidence type="ECO:0000256" key="5">
    <source>
        <dbReference type="ARBA" id="ARBA00022729"/>
    </source>
</evidence>
<evidence type="ECO:0000259" key="10">
    <source>
        <dbReference type="Pfam" id="PF00593"/>
    </source>
</evidence>
<keyword evidence="6" id="KW-0798">TonB box</keyword>
<keyword evidence="8 11" id="KW-0675">Receptor</keyword>
<keyword evidence="9" id="KW-0998">Cell outer membrane</keyword>
<keyword evidence="2" id="KW-0813">Transport</keyword>
<evidence type="ECO:0000256" key="3">
    <source>
        <dbReference type="ARBA" id="ARBA00022452"/>
    </source>
</evidence>
<evidence type="ECO:0000256" key="9">
    <source>
        <dbReference type="ARBA" id="ARBA00023237"/>
    </source>
</evidence>
<dbReference type="PANTHER" id="PTHR30069">
    <property type="entry name" value="TONB-DEPENDENT OUTER MEMBRANE RECEPTOR"/>
    <property type="match status" value="1"/>
</dbReference>
<keyword evidence="12" id="KW-1185">Reference proteome</keyword>
<gene>
    <name evidence="11" type="ORF">QQ008_14050</name>
</gene>
<keyword evidence="5" id="KW-0732">Signal</keyword>
<evidence type="ECO:0000313" key="11">
    <source>
        <dbReference type="EMBL" id="MDN5202505.1"/>
    </source>
</evidence>
<dbReference type="Proteomes" id="UP001172082">
    <property type="component" value="Unassembled WGS sequence"/>
</dbReference>
<dbReference type="Pfam" id="PF00593">
    <property type="entry name" value="TonB_dep_Rec_b-barrel"/>
    <property type="match status" value="1"/>
</dbReference>
<evidence type="ECO:0000256" key="2">
    <source>
        <dbReference type="ARBA" id="ARBA00022448"/>
    </source>
</evidence>
<name>A0ABT8KP63_9BACT</name>
<comment type="subcellular location">
    <subcellularLocation>
        <location evidence="1">Cell outer membrane</location>
        <topology evidence="1">Multi-pass membrane protein</topology>
    </subcellularLocation>
</comment>
<reference evidence="11" key="1">
    <citation type="submission" date="2023-06" db="EMBL/GenBank/DDBJ databases">
        <title>Genomic of Parafulvivirga corallium.</title>
        <authorList>
            <person name="Wang G."/>
        </authorList>
    </citation>
    <scope>NUCLEOTIDE SEQUENCE</scope>
    <source>
        <strain evidence="11">BMA10</strain>
    </source>
</reference>
<keyword evidence="4" id="KW-0812">Transmembrane</keyword>
<dbReference type="SUPFAM" id="SSF49464">
    <property type="entry name" value="Carboxypeptidase regulatory domain-like"/>
    <property type="match status" value="1"/>
</dbReference>
<proteinExistence type="predicted"/>
<dbReference type="Gene3D" id="2.40.170.20">
    <property type="entry name" value="TonB-dependent receptor, beta-barrel domain"/>
    <property type="match status" value="1"/>
</dbReference>
<accession>A0ABT8KP63</accession>
<organism evidence="11 12">
    <name type="scientific">Splendidivirga corallicola</name>
    <dbReference type="NCBI Taxonomy" id="3051826"/>
    <lineage>
        <taxon>Bacteria</taxon>
        <taxon>Pseudomonadati</taxon>
        <taxon>Bacteroidota</taxon>
        <taxon>Cytophagia</taxon>
        <taxon>Cytophagales</taxon>
        <taxon>Splendidivirgaceae</taxon>
        <taxon>Splendidivirga</taxon>
    </lineage>
</organism>
<dbReference type="InterPro" id="IPR039426">
    <property type="entry name" value="TonB-dep_rcpt-like"/>
</dbReference>
<dbReference type="SUPFAM" id="SSF56935">
    <property type="entry name" value="Porins"/>
    <property type="match status" value="1"/>
</dbReference>
<dbReference type="InterPro" id="IPR000531">
    <property type="entry name" value="Beta-barrel_TonB"/>
</dbReference>
<evidence type="ECO:0000256" key="1">
    <source>
        <dbReference type="ARBA" id="ARBA00004571"/>
    </source>
</evidence>
<keyword evidence="3" id="KW-1134">Transmembrane beta strand</keyword>
<feature type="domain" description="TonB-dependent receptor-like beta-barrel" evidence="10">
    <location>
        <begin position="353"/>
        <end position="751"/>
    </location>
</feature>
<dbReference type="PANTHER" id="PTHR30069:SF29">
    <property type="entry name" value="HEMOGLOBIN AND HEMOGLOBIN-HAPTOGLOBIN-BINDING PROTEIN 1-RELATED"/>
    <property type="match status" value="1"/>
</dbReference>
<comment type="caution">
    <text evidence="11">The sequence shown here is derived from an EMBL/GenBank/DDBJ whole genome shotgun (WGS) entry which is preliminary data.</text>
</comment>
<evidence type="ECO:0000256" key="6">
    <source>
        <dbReference type="ARBA" id="ARBA00023077"/>
    </source>
</evidence>
<sequence>MKNYRIVKFIALIWLCIFSQQNKTLGQEILRQTVKGTIIDQDSNAPIIGANVMVVDSDPILGGSTGIEGEFRIENVPLGRITLLITSIGYENRIISDVLVGAGKEVVINASLEESLVKLDEIVIKDKENKSVVSNEMVQVSGRTFSVEETNRYAGTFNDPARAVSSFAGIQSNAEGSNHIVVRGNSPNNIQWRMEGIEIPNPNHFADEGSSGGSINILSGRMLTNSDFYSGAFDAEYGNVLSGVFDMKMRTGNRDKREYSIGVGILGTDITLEGPFAKGGKSSYLANYRYSTLGLLDNLGVVDFGGVPKYQDLSFKLSFPTSNAGLFTVFGIGGLSTIKDEIKDDETDELVGKDDFSASMGTVNLGHTYFLNNNSSIESFLSFSQNGSGYELQEKEGNLDTYKKTFDDELNKYTLRAGTSFLSKINAKNTLRTGINYHHFIYDFKREFLNNQDVFETWLDDDNDTGMIRAFATWKHRLNKDWTVTGGVHYTNLLLNNSQTVEPRASVKYQLDETQSVFAGFGLHSQMPSLTAYYSIIEDQQGNETRPNLDVDLMKAIHYVIGYDRMLSENLYFKTEVYYQDLYDIPVENDPGSSYSLLNAVDGFADRALVNEGSGTNYGVELTLEKYFSKNYYFLLTGSLFQSKYKALDKVERNTRFNGNYLTNFLFGKELYLGGSKNKVISLNTKISWTGARRYTTVDLEASNALGRVVYDEANAFSERGDDVFKWDISCSYSWNKKGTRQEINLAVQNLTGNEAVVDQYYNSSSNKTETSKQLPMFPTIMYTLEF</sequence>
<evidence type="ECO:0000256" key="8">
    <source>
        <dbReference type="ARBA" id="ARBA00023170"/>
    </source>
</evidence>
<evidence type="ECO:0000313" key="12">
    <source>
        <dbReference type="Proteomes" id="UP001172082"/>
    </source>
</evidence>
<dbReference type="Pfam" id="PF13620">
    <property type="entry name" value="CarboxypepD_reg"/>
    <property type="match status" value="1"/>
</dbReference>
<dbReference type="RefSeq" id="WP_346752529.1">
    <property type="nucleotide sequence ID" value="NZ_JAUJEA010000004.1"/>
</dbReference>
<evidence type="ECO:0000256" key="4">
    <source>
        <dbReference type="ARBA" id="ARBA00022692"/>
    </source>
</evidence>
<evidence type="ECO:0000256" key="7">
    <source>
        <dbReference type="ARBA" id="ARBA00023136"/>
    </source>
</evidence>
<protein>
    <submittedName>
        <fullName evidence="11">TonB-dependent receptor</fullName>
    </submittedName>
</protein>
<dbReference type="InterPro" id="IPR036942">
    <property type="entry name" value="Beta-barrel_TonB_sf"/>
</dbReference>
<dbReference type="Gene3D" id="2.60.40.1120">
    <property type="entry name" value="Carboxypeptidase-like, regulatory domain"/>
    <property type="match status" value="1"/>
</dbReference>
<dbReference type="InterPro" id="IPR008969">
    <property type="entry name" value="CarboxyPept-like_regulatory"/>
</dbReference>